<evidence type="ECO:0000256" key="5">
    <source>
        <dbReference type="ARBA" id="ARBA00023136"/>
    </source>
</evidence>
<dbReference type="Pfam" id="PF00905">
    <property type="entry name" value="Transpeptidase"/>
    <property type="match status" value="1"/>
</dbReference>
<feature type="transmembrane region" description="Helical" evidence="6">
    <location>
        <begin position="138"/>
        <end position="159"/>
    </location>
</feature>
<evidence type="ECO:0000256" key="4">
    <source>
        <dbReference type="ARBA" id="ARBA00022989"/>
    </source>
</evidence>
<feature type="transmembrane region" description="Helical" evidence="6">
    <location>
        <begin position="202"/>
        <end position="220"/>
    </location>
</feature>
<evidence type="ECO:0000256" key="2">
    <source>
        <dbReference type="ARBA" id="ARBA00022692"/>
    </source>
</evidence>
<comment type="subcellular location">
    <subcellularLocation>
        <location evidence="1">Membrane</location>
        <topology evidence="1">Multi-pass membrane protein</topology>
    </subcellularLocation>
</comment>
<dbReference type="InterPro" id="IPR001182">
    <property type="entry name" value="FtsW/RodA"/>
</dbReference>
<protein>
    <submittedName>
        <fullName evidence="8">FtsW/RodA/SpoVE family cell cycle protein</fullName>
    </submittedName>
</protein>
<evidence type="ECO:0000256" key="6">
    <source>
        <dbReference type="SAM" id="Phobius"/>
    </source>
</evidence>
<feature type="transmembrane region" description="Helical" evidence="6">
    <location>
        <begin position="250"/>
        <end position="271"/>
    </location>
</feature>
<dbReference type="Pfam" id="PF01098">
    <property type="entry name" value="FTSW_RODA_SPOVE"/>
    <property type="match status" value="1"/>
</dbReference>
<feature type="transmembrane region" description="Helical" evidence="6">
    <location>
        <begin position="334"/>
        <end position="354"/>
    </location>
</feature>
<organism evidence="8 9">
    <name type="scientific">Thermanaerothrix solaris</name>
    <dbReference type="NCBI Taxonomy" id="3058434"/>
    <lineage>
        <taxon>Bacteria</taxon>
        <taxon>Bacillati</taxon>
        <taxon>Chloroflexota</taxon>
        <taxon>Anaerolineae</taxon>
        <taxon>Anaerolineales</taxon>
        <taxon>Anaerolineaceae</taxon>
        <taxon>Thermanaerothrix</taxon>
    </lineage>
</organism>
<feature type="transmembrane region" description="Helical" evidence="6">
    <location>
        <begin position="107"/>
        <end position="126"/>
    </location>
</feature>
<keyword evidence="3" id="KW-0133">Cell shape</keyword>
<feature type="transmembrane region" description="Helical" evidence="6">
    <location>
        <begin position="399"/>
        <end position="418"/>
    </location>
</feature>
<feature type="transmembrane region" description="Helical" evidence="6">
    <location>
        <begin position="52"/>
        <end position="69"/>
    </location>
</feature>
<reference evidence="8 9" key="1">
    <citation type="submission" date="2023-07" db="EMBL/GenBank/DDBJ databases">
        <title>Novel species of Thermanaerothrix with wide hydrolytic capabilities.</title>
        <authorList>
            <person name="Zayulina K.S."/>
            <person name="Podosokorskaya O.A."/>
            <person name="Elcheninov A.G."/>
        </authorList>
    </citation>
    <scope>NUCLEOTIDE SEQUENCE [LARGE SCALE GENOMIC DNA]</scope>
    <source>
        <strain evidence="8 9">4228-RoL</strain>
    </source>
</reference>
<dbReference type="EMBL" id="JAUHMF010000001">
    <property type="protein sequence ID" value="MDT8897743.1"/>
    <property type="molecule type" value="Genomic_DNA"/>
</dbReference>
<dbReference type="Proteomes" id="UP001254165">
    <property type="component" value="Unassembled WGS sequence"/>
</dbReference>
<name>A0ABU3NLM1_9CHLR</name>
<feature type="transmembrane region" description="Helical" evidence="6">
    <location>
        <begin position="81"/>
        <end position="101"/>
    </location>
</feature>
<dbReference type="SUPFAM" id="SSF56601">
    <property type="entry name" value="beta-lactamase/transpeptidase-like"/>
    <property type="match status" value="1"/>
</dbReference>
<gene>
    <name evidence="8" type="ORF">QYE77_05645</name>
</gene>
<feature type="transmembrane region" description="Helical" evidence="6">
    <location>
        <begin position="366"/>
        <end position="387"/>
    </location>
</feature>
<evidence type="ECO:0000256" key="3">
    <source>
        <dbReference type="ARBA" id="ARBA00022960"/>
    </source>
</evidence>
<evidence type="ECO:0000259" key="7">
    <source>
        <dbReference type="Pfam" id="PF00905"/>
    </source>
</evidence>
<sequence length="873" mass="94213">MNTLFKSSSFLDNAIKESRLLNLAAAFLFLYALILTLAPAVRVHTLQTALNWRHWMGFAVWAAGAWWVRRALQTYLGDHDPYLLPLGALLSGWGLLTVWRLDASLGLRQMLWLGFGWLLLGMGVRWPNLLLWLRRYKYVWLALGLLLVALTLVFGTYPAGEGPGLWLGCCGFYLQPAEPLKILLLIYLAAYLAERLPFSFDLTSLIAPTLVVVGIAVALLVIQRDLGTASLLLILYTLVLYLATGKRRILLFTLAGLILAAWVGGAVFGLIHGRLLAWWDPWSQAGGVGYQIIQSLIAVAEGGLLGTGPGLGSPGFVPVAHSDFIAVAITEETGLLGLVGLLGLIGLLVTRSFIVAVRAPNLYRRLLAAGLGVYLGGQSALIIGGNLRLFPLTGVTLPFVSYGGSSLIVSFVALLFLLQISATEETMVTPVTAVQPFRVVGGGFLGLLALLAVLGGWWGLIRGEALRNRADNLRWVVAERFVPRGQILDRQENVLVQSEGQAGNYRRVVLYPPLASTLGFIHPQLGKTGLEAGLDGYLRGWVGQPAWNILLARLLYAQPPQGLDVRLTLSLELQRAADTAMTGKQGALVILNAQSGEILAMVSQPSYDPNRLDEDWERWKADPRAPLLNRVTQGQYPPGTALTPFLWGIQRLSPEQTDTSPQSLALQTAQGRFPCARTPALPLNWASAAQAGCPWVTLALAQGLSGEQLSALGSELGWGTPIQLPLPIAKASLPPADASLESLITGEAGWYLSPLQMAQAVAVLQQGLRPDIHLVGAVKSPQQEWIVLPVGSGTKVELAGRRVQQLEAWADSNLPIWMAFGRGQSGNKAVVWVLAGTVPSWQGSPLVVVLALEEGTAEEGEQIVREVLTVALR</sequence>
<dbReference type="RefSeq" id="WP_315624398.1">
    <property type="nucleotide sequence ID" value="NZ_JAUHMF010000001.1"/>
</dbReference>
<comment type="caution">
    <text evidence="8">The sequence shown here is derived from an EMBL/GenBank/DDBJ whole genome shotgun (WGS) entry which is preliminary data.</text>
</comment>
<proteinExistence type="predicted"/>
<evidence type="ECO:0000313" key="8">
    <source>
        <dbReference type="EMBL" id="MDT8897743.1"/>
    </source>
</evidence>
<feature type="domain" description="Penicillin-binding protein transpeptidase" evidence="7">
    <location>
        <begin position="586"/>
        <end position="780"/>
    </location>
</feature>
<dbReference type="PANTHER" id="PTHR30474">
    <property type="entry name" value="CELL CYCLE PROTEIN"/>
    <property type="match status" value="1"/>
</dbReference>
<dbReference type="PANTHER" id="PTHR30474:SF3">
    <property type="entry name" value="PEPTIDOGLYCAN GLYCOSYLTRANSFERASE RODA"/>
    <property type="match status" value="1"/>
</dbReference>
<dbReference type="InterPro" id="IPR001460">
    <property type="entry name" value="PCN-bd_Tpept"/>
</dbReference>
<feature type="transmembrane region" description="Helical" evidence="6">
    <location>
        <begin position="20"/>
        <end position="40"/>
    </location>
</feature>
<keyword evidence="2 6" id="KW-0812">Transmembrane</keyword>
<evidence type="ECO:0000256" key="1">
    <source>
        <dbReference type="ARBA" id="ARBA00004141"/>
    </source>
</evidence>
<accession>A0ABU3NLM1</accession>
<dbReference type="Gene3D" id="3.40.710.10">
    <property type="entry name" value="DD-peptidase/beta-lactamase superfamily"/>
    <property type="match status" value="1"/>
</dbReference>
<keyword evidence="5 6" id="KW-0472">Membrane</keyword>
<feature type="transmembrane region" description="Helical" evidence="6">
    <location>
        <begin position="439"/>
        <end position="460"/>
    </location>
</feature>
<dbReference type="InterPro" id="IPR012338">
    <property type="entry name" value="Beta-lactam/transpept-like"/>
</dbReference>
<evidence type="ECO:0000313" key="9">
    <source>
        <dbReference type="Proteomes" id="UP001254165"/>
    </source>
</evidence>
<dbReference type="Gene3D" id="3.90.1310.10">
    <property type="entry name" value="Penicillin-binding protein 2a (Domain 2)"/>
    <property type="match status" value="1"/>
</dbReference>
<feature type="transmembrane region" description="Helical" evidence="6">
    <location>
        <begin position="226"/>
        <end position="243"/>
    </location>
</feature>
<feature type="transmembrane region" description="Helical" evidence="6">
    <location>
        <begin position="165"/>
        <end position="190"/>
    </location>
</feature>
<keyword evidence="4 6" id="KW-1133">Transmembrane helix</keyword>
<keyword evidence="9" id="KW-1185">Reference proteome</keyword>